<keyword evidence="3" id="KW-0808">Transferase</keyword>
<feature type="domain" description="Sulfatase N-terminal" evidence="2">
    <location>
        <begin position="199"/>
        <end position="455"/>
    </location>
</feature>
<dbReference type="PROSITE" id="PS51257">
    <property type="entry name" value="PROKAR_LIPOPROTEIN"/>
    <property type="match status" value="1"/>
</dbReference>
<feature type="transmembrane region" description="Helical" evidence="1">
    <location>
        <begin position="96"/>
        <end position="116"/>
    </location>
</feature>
<feature type="transmembrane region" description="Helical" evidence="1">
    <location>
        <begin position="128"/>
        <end position="150"/>
    </location>
</feature>
<feature type="transmembrane region" description="Helical" evidence="1">
    <location>
        <begin position="12"/>
        <end position="31"/>
    </location>
</feature>
<sequence>MNSRPAAAIKPVDFLMPFIVMAGCLALDTTKERLGTYWSVGEFIYPFLAVMGLQSVLAGLLALTRMGTEKALALALFGTFAVFQHEKFLLQMDVPAALMAWTAFFLTGGALLFFVRPVRAVFIPAIKLYVTIFMVIYAVQAGLVVVKATYDLKVIPLRPDILKGARADLKTAPDIYFLLQDAYAGPQTLKRLYDYDNGPFINRLRGKGFYVAEDSRAYYSQTMLSVASTLSLNYIQDDIILPHARFMDRGPAIRHYLRPRLVEFLQAQGYDIKMQSTGYNLDIGHDHENDIRAPSFRLSALQVLISRSPLYPALDQAFGRERQFLNQHRDHYNAIKEQYGFLEEQAAGSGGERPRFVYAHILLPHPPFVFDSEGNFTNDSYRDQFYYKDGKHNVYDHLYEGGWTNYYRAAYAAQVSAANKLIESFVDKVLANRSGRPVVIVIQGDHGSRLLTNFSDARHTDMPEVFAVMNAVYVSDGDYRGFTSDISPLNAMRLIANKYFAANLPLLENRQWYSLWRTPYDFTDVTDRARKNP</sequence>
<evidence type="ECO:0000313" key="4">
    <source>
        <dbReference type="Proteomes" id="UP000595362"/>
    </source>
</evidence>
<dbReference type="InterPro" id="IPR017850">
    <property type="entry name" value="Alkaline_phosphatase_core_sf"/>
</dbReference>
<evidence type="ECO:0000313" key="3">
    <source>
        <dbReference type="EMBL" id="QQG36179.1"/>
    </source>
</evidence>
<keyword evidence="3" id="KW-0378">Hydrolase</keyword>
<dbReference type="GO" id="GO:0016740">
    <property type="term" value="F:transferase activity"/>
    <property type="evidence" value="ECO:0007669"/>
    <property type="project" value="UniProtKB-KW"/>
</dbReference>
<name>A0A7T5R291_9BACT</name>
<keyword evidence="1" id="KW-0812">Transmembrane</keyword>
<dbReference type="Proteomes" id="UP000595362">
    <property type="component" value="Chromosome"/>
</dbReference>
<proteinExistence type="predicted"/>
<keyword evidence="1" id="KW-1133">Transmembrane helix</keyword>
<dbReference type="InterPro" id="IPR000917">
    <property type="entry name" value="Sulfatase_N"/>
</dbReference>
<gene>
    <name evidence="3" type="ORF">HYS17_11945</name>
</gene>
<organism evidence="3 4">
    <name type="scientific">Micavibrio aeruginosavorus</name>
    <dbReference type="NCBI Taxonomy" id="349221"/>
    <lineage>
        <taxon>Bacteria</taxon>
        <taxon>Pseudomonadati</taxon>
        <taxon>Bdellovibrionota</taxon>
        <taxon>Bdellovibrionia</taxon>
        <taxon>Bdellovibrionales</taxon>
        <taxon>Pseudobdellovibrionaceae</taxon>
        <taxon>Micavibrio</taxon>
    </lineage>
</organism>
<evidence type="ECO:0000259" key="2">
    <source>
        <dbReference type="Pfam" id="PF00884"/>
    </source>
</evidence>
<dbReference type="EMBL" id="CP066681">
    <property type="protein sequence ID" value="QQG36179.1"/>
    <property type="molecule type" value="Genomic_DNA"/>
</dbReference>
<protein>
    <submittedName>
        <fullName evidence="3">Sulfatase-like hydrolase/transferase</fullName>
    </submittedName>
</protein>
<accession>A0A7T5R291</accession>
<dbReference type="Gene3D" id="3.40.720.10">
    <property type="entry name" value="Alkaline Phosphatase, subunit A"/>
    <property type="match status" value="1"/>
</dbReference>
<dbReference type="GO" id="GO:0016787">
    <property type="term" value="F:hydrolase activity"/>
    <property type="evidence" value="ECO:0007669"/>
    <property type="project" value="UniProtKB-KW"/>
</dbReference>
<dbReference type="Pfam" id="PF00884">
    <property type="entry name" value="Sulfatase"/>
    <property type="match status" value="1"/>
</dbReference>
<evidence type="ECO:0000256" key="1">
    <source>
        <dbReference type="SAM" id="Phobius"/>
    </source>
</evidence>
<dbReference type="SUPFAM" id="SSF53649">
    <property type="entry name" value="Alkaline phosphatase-like"/>
    <property type="match status" value="1"/>
</dbReference>
<dbReference type="AlphaFoldDB" id="A0A7T5R291"/>
<feature type="transmembrane region" description="Helical" evidence="1">
    <location>
        <begin position="43"/>
        <end position="64"/>
    </location>
</feature>
<reference evidence="3 4" key="1">
    <citation type="submission" date="2020-07" db="EMBL/GenBank/DDBJ databases">
        <title>Huge and variable diversity of episymbiotic CPR bacteria and DPANN archaea in groundwater ecosystems.</title>
        <authorList>
            <person name="He C.Y."/>
            <person name="Keren R."/>
            <person name="Whittaker M."/>
            <person name="Farag I.F."/>
            <person name="Doudna J."/>
            <person name="Cate J.H.D."/>
            <person name="Banfield J.F."/>
        </authorList>
    </citation>
    <scope>NUCLEOTIDE SEQUENCE [LARGE SCALE GENOMIC DNA]</scope>
    <source>
        <strain evidence="3">NC_groundwater_70_Ag_B-0.1um_54_66</strain>
    </source>
</reference>
<keyword evidence="1" id="KW-0472">Membrane</keyword>